<gene>
    <name evidence="2" type="ORF">PCOR1329_LOCUS8962</name>
</gene>
<dbReference type="EMBL" id="CAUYUJ010002475">
    <property type="protein sequence ID" value="CAK0800939.1"/>
    <property type="molecule type" value="Genomic_DNA"/>
</dbReference>
<feature type="region of interest" description="Disordered" evidence="1">
    <location>
        <begin position="131"/>
        <end position="162"/>
    </location>
</feature>
<evidence type="ECO:0000313" key="3">
    <source>
        <dbReference type="Proteomes" id="UP001189429"/>
    </source>
</evidence>
<feature type="compositionally biased region" description="Low complexity" evidence="1">
    <location>
        <begin position="10"/>
        <end position="22"/>
    </location>
</feature>
<keyword evidence="3" id="KW-1185">Reference proteome</keyword>
<evidence type="ECO:0000313" key="2">
    <source>
        <dbReference type="EMBL" id="CAK0800939.1"/>
    </source>
</evidence>
<protein>
    <submittedName>
        <fullName evidence="2">Uncharacterized protein</fullName>
    </submittedName>
</protein>
<dbReference type="Proteomes" id="UP001189429">
    <property type="component" value="Unassembled WGS sequence"/>
</dbReference>
<name>A0ABN9QBW4_9DINO</name>
<feature type="region of interest" description="Disordered" evidence="1">
    <location>
        <begin position="1"/>
        <end position="33"/>
    </location>
</feature>
<evidence type="ECO:0000256" key="1">
    <source>
        <dbReference type="SAM" id="MobiDB-lite"/>
    </source>
</evidence>
<feature type="non-terminal residue" evidence="2">
    <location>
        <position position="179"/>
    </location>
</feature>
<feature type="non-terminal residue" evidence="2">
    <location>
        <position position="1"/>
    </location>
</feature>
<reference evidence="2" key="1">
    <citation type="submission" date="2023-10" db="EMBL/GenBank/DDBJ databases">
        <authorList>
            <person name="Chen Y."/>
            <person name="Shah S."/>
            <person name="Dougan E. K."/>
            <person name="Thang M."/>
            <person name="Chan C."/>
        </authorList>
    </citation>
    <scope>NUCLEOTIDE SEQUENCE [LARGE SCALE GENOMIC DNA]</scope>
</reference>
<sequence length="179" mass="18225">SFSSVRGHECPLPLLPEESCSPLPSPSGCHGTPWALRPAAAGGAARRPAAASCAGRRAPRVAAAEGAQIGFGVADWPRLGGGAGHSTVCRRRRRAGAAGRSGVLGLAEHPLPAARGGAAGRREAAAEGLHALRAGQGRRPLPGRACSGRRNSGTSPPTPCVRAPYRESVSWVVVGVDRR</sequence>
<organism evidence="2 3">
    <name type="scientific">Prorocentrum cordatum</name>
    <dbReference type="NCBI Taxonomy" id="2364126"/>
    <lineage>
        <taxon>Eukaryota</taxon>
        <taxon>Sar</taxon>
        <taxon>Alveolata</taxon>
        <taxon>Dinophyceae</taxon>
        <taxon>Prorocentrales</taxon>
        <taxon>Prorocentraceae</taxon>
        <taxon>Prorocentrum</taxon>
    </lineage>
</organism>
<accession>A0ABN9QBW4</accession>
<comment type="caution">
    <text evidence="2">The sequence shown here is derived from an EMBL/GenBank/DDBJ whole genome shotgun (WGS) entry which is preliminary data.</text>
</comment>
<proteinExistence type="predicted"/>